<proteinExistence type="predicted"/>
<evidence type="ECO:0000313" key="1">
    <source>
        <dbReference type="EMBL" id="CAH0490632.1"/>
    </source>
</evidence>
<name>A0ABN8C9D7_9STRA</name>
<dbReference type="Proteomes" id="UP001157938">
    <property type="component" value="Unassembled WGS sequence"/>
</dbReference>
<protein>
    <submittedName>
        <fullName evidence="1">Uncharacterized protein</fullName>
    </submittedName>
</protein>
<keyword evidence="2" id="KW-1185">Reference proteome</keyword>
<comment type="caution">
    <text evidence="1">The sequence shown here is derived from an EMBL/GenBank/DDBJ whole genome shotgun (WGS) entry which is preliminary data.</text>
</comment>
<dbReference type="EMBL" id="CAKLBC010001275">
    <property type="protein sequence ID" value="CAH0490632.1"/>
    <property type="molecule type" value="Genomic_DNA"/>
</dbReference>
<sequence>MHHTEAFSSSDTVTSKDFALATTTMGLATSATLSDRLAANEVAAFATTMANTEPTVEDVLEDSKSCSDSGRRVLGLRVEKEVDLALLKRIEVDDVMLGLVGEPIAVFVGLGAGD</sequence>
<gene>
    <name evidence="1" type="ORF">PFR001_LOCUS5950</name>
</gene>
<accession>A0ABN8C9D7</accession>
<evidence type="ECO:0000313" key="2">
    <source>
        <dbReference type="Proteomes" id="UP001157938"/>
    </source>
</evidence>
<reference evidence="1 2" key="1">
    <citation type="submission" date="2021-11" db="EMBL/GenBank/DDBJ databases">
        <authorList>
            <person name="Islam A."/>
            <person name="Islam S."/>
            <person name="Flora M.S."/>
            <person name="Rahman M."/>
            <person name="Ziaur R.M."/>
            <person name="Epstein J.H."/>
            <person name="Hassan M."/>
            <person name="Klassen M."/>
            <person name="Woodard K."/>
            <person name="Webb A."/>
            <person name="Webby R.J."/>
            <person name="El Zowalaty M.E."/>
        </authorList>
    </citation>
    <scope>NUCLEOTIDE SEQUENCE [LARGE SCALE GENOMIC DNA]</scope>
    <source>
        <strain evidence="1">Pf1</strain>
    </source>
</reference>
<organism evidence="1 2">
    <name type="scientific">Peronospora farinosa</name>
    <dbReference type="NCBI Taxonomy" id="134698"/>
    <lineage>
        <taxon>Eukaryota</taxon>
        <taxon>Sar</taxon>
        <taxon>Stramenopiles</taxon>
        <taxon>Oomycota</taxon>
        <taxon>Peronosporomycetes</taxon>
        <taxon>Peronosporales</taxon>
        <taxon>Peronosporaceae</taxon>
        <taxon>Peronospora</taxon>
    </lineage>
</organism>